<gene>
    <name evidence="2" type="ORF">AVEN_235984_1</name>
</gene>
<dbReference type="Gene3D" id="3.60.10.10">
    <property type="entry name" value="Endonuclease/exonuclease/phosphatase"/>
    <property type="match status" value="1"/>
</dbReference>
<dbReference type="AlphaFoldDB" id="A0A4Y2SUC1"/>
<sequence>MVQLNLHHSIAATSNILQRAKDQNLSILSLQELYQVGASPKCFPDYVQLYTSEREKLKCGLAMFNPSLSAMKVFSGINVVGVVIRVRGKNILVISCYGPPKENINELLEELDECLTFTHDHLLLTGDFNAKSPLWGGSIEDERGRQLLEFILSKGLAVVNEEDSPPTFDGGRGMSWVDITFSDPGLLQDILK</sequence>
<dbReference type="Pfam" id="PF14529">
    <property type="entry name" value="Exo_endo_phos_2"/>
    <property type="match status" value="1"/>
</dbReference>
<organism evidence="2 3">
    <name type="scientific">Araneus ventricosus</name>
    <name type="common">Orbweaver spider</name>
    <name type="synonym">Epeira ventricosa</name>
    <dbReference type="NCBI Taxonomy" id="182803"/>
    <lineage>
        <taxon>Eukaryota</taxon>
        <taxon>Metazoa</taxon>
        <taxon>Ecdysozoa</taxon>
        <taxon>Arthropoda</taxon>
        <taxon>Chelicerata</taxon>
        <taxon>Arachnida</taxon>
        <taxon>Araneae</taxon>
        <taxon>Araneomorphae</taxon>
        <taxon>Entelegynae</taxon>
        <taxon>Araneoidea</taxon>
        <taxon>Araneidae</taxon>
        <taxon>Araneus</taxon>
    </lineage>
</organism>
<proteinExistence type="predicted"/>
<dbReference type="PANTHER" id="PTHR33273">
    <property type="entry name" value="DOMAIN-CONTAINING PROTEIN, PUTATIVE-RELATED"/>
    <property type="match status" value="1"/>
</dbReference>
<dbReference type="InterPro" id="IPR036691">
    <property type="entry name" value="Endo/exonu/phosph_ase_sf"/>
</dbReference>
<dbReference type="PANTHER" id="PTHR33273:SF4">
    <property type="entry name" value="ENDONUCLEASE_EXONUCLEASE_PHOSPHATASE DOMAIN-CONTAINING PROTEIN"/>
    <property type="match status" value="1"/>
</dbReference>
<protein>
    <recommendedName>
        <fullName evidence="1">Endonuclease/exonuclease/phosphatase domain-containing protein</fullName>
    </recommendedName>
</protein>
<dbReference type="InterPro" id="IPR005135">
    <property type="entry name" value="Endo/exonuclease/phosphatase"/>
</dbReference>
<dbReference type="OrthoDB" id="6437148at2759"/>
<dbReference type="SUPFAM" id="SSF56219">
    <property type="entry name" value="DNase I-like"/>
    <property type="match status" value="1"/>
</dbReference>
<reference evidence="2 3" key="1">
    <citation type="journal article" date="2019" name="Sci. Rep.">
        <title>Orb-weaving spider Araneus ventricosus genome elucidates the spidroin gene catalogue.</title>
        <authorList>
            <person name="Kono N."/>
            <person name="Nakamura H."/>
            <person name="Ohtoshi R."/>
            <person name="Moran D.A.P."/>
            <person name="Shinohara A."/>
            <person name="Yoshida Y."/>
            <person name="Fujiwara M."/>
            <person name="Mori M."/>
            <person name="Tomita M."/>
            <person name="Arakawa K."/>
        </authorList>
    </citation>
    <scope>NUCLEOTIDE SEQUENCE [LARGE SCALE GENOMIC DNA]</scope>
</reference>
<evidence type="ECO:0000313" key="3">
    <source>
        <dbReference type="Proteomes" id="UP000499080"/>
    </source>
</evidence>
<evidence type="ECO:0000313" key="2">
    <source>
        <dbReference type="EMBL" id="GBN91934.1"/>
    </source>
</evidence>
<keyword evidence="3" id="KW-1185">Reference proteome</keyword>
<comment type="caution">
    <text evidence="2">The sequence shown here is derived from an EMBL/GenBank/DDBJ whole genome shotgun (WGS) entry which is preliminary data.</text>
</comment>
<dbReference type="GO" id="GO:0003824">
    <property type="term" value="F:catalytic activity"/>
    <property type="evidence" value="ECO:0007669"/>
    <property type="project" value="InterPro"/>
</dbReference>
<dbReference type="Proteomes" id="UP000499080">
    <property type="component" value="Unassembled WGS sequence"/>
</dbReference>
<evidence type="ECO:0000259" key="1">
    <source>
        <dbReference type="Pfam" id="PF14529"/>
    </source>
</evidence>
<name>A0A4Y2SUC1_ARAVE</name>
<dbReference type="EMBL" id="BGPR01024129">
    <property type="protein sequence ID" value="GBN91934.1"/>
    <property type="molecule type" value="Genomic_DNA"/>
</dbReference>
<feature type="domain" description="Endonuclease/exonuclease/phosphatase" evidence="1">
    <location>
        <begin position="91"/>
        <end position="187"/>
    </location>
</feature>
<accession>A0A4Y2SUC1</accession>